<evidence type="ECO:0000256" key="1">
    <source>
        <dbReference type="SAM" id="MobiDB-lite"/>
    </source>
</evidence>
<evidence type="ECO:0000313" key="4">
    <source>
        <dbReference type="EMBL" id="MSD27735.1"/>
    </source>
</evidence>
<feature type="compositionally biased region" description="Basic and acidic residues" evidence="1">
    <location>
        <begin position="22"/>
        <end position="39"/>
    </location>
</feature>
<dbReference type="Proteomes" id="UP000049472">
    <property type="component" value="Unassembled WGS sequence"/>
</dbReference>
<organism evidence="2 6">
    <name type="scientific">Agathobacter rectalis</name>
    <dbReference type="NCBI Taxonomy" id="39491"/>
    <lineage>
        <taxon>Bacteria</taxon>
        <taxon>Bacillati</taxon>
        <taxon>Bacillota</taxon>
        <taxon>Clostridia</taxon>
        <taxon>Lachnospirales</taxon>
        <taxon>Lachnospiraceae</taxon>
        <taxon>Agathobacter</taxon>
    </lineage>
</organism>
<dbReference type="EMBL" id="WKQV01000019">
    <property type="protein sequence ID" value="MSD27735.1"/>
    <property type="molecule type" value="Genomic_DNA"/>
</dbReference>
<dbReference type="Proteomes" id="UP000095602">
    <property type="component" value="Unassembled WGS sequence"/>
</dbReference>
<proteinExistence type="predicted"/>
<dbReference type="Proteomes" id="UP001193756">
    <property type="component" value="Unassembled WGS sequence"/>
</dbReference>
<reference evidence="6" key="2">
    <citation type="submission" date="2015-05" db="EMBL/GenBank/DDBJ databases">
        <authorList>
            <consortium name="Pathogen Informatics"/>
        </authorList>
    </citation>
    <scope>NUCLEOTIDE SEQUENCE [LARGE SCALE GENOMIC DNA]</scope>
    <source>
        <strain evidence="3 7">2789STDY5834884</strain>
        <strain evidence="6">T1-815</strain>
    </source>
</reference>
<protein>
    <submittedName>
        <fullName evidence="2">Uncharacterized protein</fullName>
    </submittedName>
</protein>
<keyword evidence="6" id="KW-1185">Reference proteome</keyword>
<reference evidence="2" key="1">
    <citation type="submission" date="2015-05" db="EMBL/GenBank/DDBJ databases">
        <authorList>
            <person name="Wang D.B."/>
            <person name="Wang M."/>
        </authorList>
    </citation>
    <scope>NUCLEOTIDE SEQUENCE [LARGE SCALE GENOMIC DNA]</scope>
    <source>
        <strain evidence="2">T1-815</strain>
    </source>
</reference>
<reference evidence="5" key="4">
    <citation type="journal article" date="2020" name="Cell Host Microbe">
        <title>Functional and Genomic Variation between Human-Derived Isolates of Lachnospiraceae Reveals Inter- and Intra-Species Diversity.</title>
        <authorList>
            <person name="Sorbara M.T."/>
            <person name="Littmann E.R."/>
            <person name="Fontana E."/>
            <person name="Moody T.U."/>
            <person name="Kohout C.E."/>
            <person name="Gjonbalaj M."/>
            <person name="Eaton V."/>
            <person name="Seok R."/>
            <person name="Leiner I.M."/>
            <person name="Pamer E.G."/>
        </authorList>
    </citation>
    <scope>NUCLEOTIDE SEQUENCE</scope>
    <source>
        <strain evidence="5">MSK.16.45</strain>
    </source>
</reference>
<evidence type="ECO:0000313" key="7">
    <source>
        <dbReference type="Proteomes" id="UP000095602"/>
    </source>
</evidence>
<dbReference type="RefSeq" id="WP_012742997.1">
    <property type="nucleotide sequence ID" value="NZ_AP031452.1"/>
</dbReference>
<evidence type="ECO:0000313" key="5">
    <source>
        <dbReference type="EMBL" id="NSC76767.1"/>
    </source>
</evidence>
<accession>A0A0M6WMN4</accession>
<reference evidence="5" key="5">
    <citation type="submission" date="2020-02" db="EMBL/GenBank/DDBJ databases">
        <authorList>
            <person name="Littmann E."/>
            <person name="Sorbara M."/>
        </authorList>
    </citation>
    <scope>NUCLEOTIDE SEQUENCE</scope>
    <source>
        <strain evidence="5">MSK.16.45</strain>
    </source>
</reference>
<gene>
    <name evidence="3" type="ORF">ERS852497_00634</name>
    <name evidence="5" type="ORF">G4312_05590</name>
    <name evidence="4" type="ORF">GKE44_11375</name>
    <name evidence="2" type="ORF">T1815_16811</name>
</gene>
<dbReference type="EMBL" id="CZAJ01000004">
    <property type="protein sequence ID" value="CUO74115.1"/>
    <property type="molecule type" value="Genomic_DNA"/>
</dbReference>
<evidence type="ECO:0000313" key="3">
    <source>
        <dbReference type="EMBL" id="CUO74115.1"/>
    </source>
</evidence>
<dbReference type="GeneID" id="86988943"/>
<evidence type="ECO:0000313" key="8">
    <source>
        <dbReference type="Proteomes" id="UP000465607"/>
    </source>
</evidence>
<evidence type="ECO:0000313" key="6">
    <source>
        <dbReference type="Proteomes" id="UP000049472"/>
    </source>
</evidence>
<dbReference type="AlphaFoldDB" id="A0A0M6WMN4"/>
<name>A0A0M6WMN4_9FIRM</name>
<dbReference type="EMBL" id="JAAIMP010000006">
    <property type="protein sequence ID" value="NSC76767.1"/>
    <property type="molecule type" value="Genomic_DNA"/>
</dbReference>
<feature type="region of interest" description="Disordered" evidence="1">
    <location>
        <begin position="22"/>
        <end position="48"/>
    </location>
</feature>
<dbReference type="Proteomes" id="UP000465607">
    <property type="component" value="Unassembled WGS sequence"/>
</dbReference>
<sequence>MYNNSQSPIMVISGKKAEKMLSKSEKPIADHTKTIDRAKDKLRKMGKK</sequence>
<dbReference type="EMBL" id="CVRQ01000020">
    <property type="protein sequence ID" value="CRL37868.1"/>
    <property type="molecule type" value="Genomic_DNA"/>
</dbReference>
<evidence type="ECO:0000313" key="2">
    <source>
        <dbReference type="EMBL" id="CRL37868.1"/>
    </source>
</evidence>
<reference evidence="4 8" key="3">
    <citation type="journal article" date="2019" name="Nat. Med.">
        <title>A library of human gut bacterial isolates paired with longitudinal multiomics data enables mechanistic microbiome research.</title>
        <authorList>
            <person name="Poyet M."/>
            <person name="Groussin M."/>
            <person name="Gibbons S.M."/>
            <person name="Avila-Pacheco J."/>
            <person name="Jiang X."/>
            <person name="Kearney S.M."/>
            <person name="Perrotta A.R."/>
            <person name="Berdy B."/>
            <person name="Zhao S."/>
            <person name="Lieberman T.D."/>
            <person name="Swanson P.K."/>
            <person name="Smith M."/>
            <person name="Roesemann S."/>
            <person name="Alexander J.E."/>
            <person name="Rich S.A."/>
            <person name="Livny J."/>
            <person name="Vlamakis H."/>
            <person name="Clish C."/>
            <person name="Bullock K."/>
            <person name="Deik A."/>
            <person name="Scott J."/>
            <person name="Pierce K.A."/>
            <person name="Xavier R.J."/>
            <person name="Alm E.J."/>
        </authorList>
    </citation>
    <scope>NUCLEOTIDE SEQUENCE [LARGE SCALE GENOMIC DNA]</scope>
    <source>
        <strain evidence="4 8">BIOML-A5</strain>
    </source>
</reference>